<evidence type="ECO:0000256" key="1">
    <source>
        <dbReference type="SAM" id="MobiDB-lite"/>
    </source>
</evidence>
<sequence>MTRPRRRDAARARRGPGRRTGTAERARASPRCHRILWGGYDAVYHYSGRVRAGHDTRAATFERLAAQFGAAFPALADARFTHAWGGAIDTCTCFAAFFDAARRRAARPG</sequence>
<comment type="caution">
    <text evidence="2">The sequence shown here is derived from an EMBL/GenBank/DDBJ whole genome shotgun (WGS) entry which is preliminary data.</text>
</comment>
<evidence type="ECO:0000313" key="2">
    <source>
        <dbReference type="EMBL" id="PSK99981.1"/>
    </source>
</evidence>
<keyword evidence="3" id="KW-1185">Reference proteome</keyword>
<gene>
    <name evidence="2" type="ORF">CLV63_102108</name>
</gene>
<organism evidence="2 3">
    <name type="scientific">Murinocardiopsis flavida</name>
    <dbReference type="NCBI Taxonomy" id="645275"/>
    <lineage>
        <taxon>Bacteria</taxon>
        <taxon>Bacillati</taxon>
        <taxon>Actinomycetota</taxon>
        <taxon>Actinomycetes</taxon>
        <taxon>Streptosporangiales</taxon>
        <taxon>Nocardiopsidaceae</taxon>
        <taxon>Murinocardiopsis</taxon>
    </lineage>
</organism>
<dbReference type="RefSeq" id="WP_106581369.1">
    <property type="nucleotide sequence ID" value="NZ_PYGA01000002.1"/>
</dbReference>
<proteinExistence type="predicted"/>
<name>A0A2P8DRZ7_9ACTN</name>
<dbReference type="Proteomes" id="UP000240542">
    <property type="component" value="Unassembled WGS sequence"/>
</dbReference>
<dbReference type="EMBL" id="PYGA01000002">
    <property type="protein sequence ID" value="PSK99981.1"/>
    <property type="molecule type" value="Genomic_DNA"/>
</dbReference>
<dbReference type="AlphaFoldDB" id="A0A2P8DRZ7"/>
<protein>
    <submittedName>
        <fullName evidence="2">Uncharacterized protein</fullName>
    </submittedName>
</protein>
<accession>A0A2P8DRZ7</accession>
<feature type="compositionally biased region" description="Basic residues" evidence="1">
    <location>
        <begin position="1"/>
        <end position="17"/>
    </location>
</feature>
<evidence type="ECO:0000313" key="3">
    <source>
        <dbReference type="Proteomes" id="UP000240542"/>
    </source>
</evidence>
<feature type="region of interest" description="Disordered" evidence="1">
    <location>
        <begin position="1"/>
        <end position="27"/>
    </location>
</feature>
<dbReference type="OrthoDB" id="9805852at2"/>
<reference evidence="2 3" key="1">
    <citation type="submission" date="2018-03" db="EMBL/GenBank/DDBJ databases">
        <title>Genomic Encyclopedia of Archaeal and Bacterial Type Strains, Phase II (KMG-II): from individual species to whole genera.</title>
        <authorList>
            <person name="Goeker M."/>
        </authorList>
    </citation>
    <scope>NUCLEOTIDE SEQUENCE [LARGE SCALE GENOMIC DNA]</scope>
    <source>
        <strain evidence="2 3">DSM 45312</strain>
    </source>
</reference>